<accession>A0A0F9HDQ1</accession>
<reference evidence="1" key="1">
    <citation type="journal article" date="2015" name="Nature">
        <title>Complex archaea that bridge the gap between prokaryotes and eukaryotes.</title>
        <authorList>
            <person name="Spang A."/>
            <person name="Saw J.H."/>
            <person name="Jorgensen S.L."/>
            <person name="Zaremba-Niedzwiedzka K."/>
            <person name="Martijn J."/>
            <person name="Lind A.E."/>
            <person name="van Eijk R."/>
            <person name="Schleper C."/>
            <person name="Guy L."/>
            <person name="Ettema T.J."/>
        </authorList>
    </citation>
    <scope>NUCLEOTIDE SEQUENCE</scope>
</reference>
<proteinExistence type="predicted"/>
<dbReference type="AlphaFoldDB" id="A0A0F9HDQ1"/>
<comment type="caution">
    <text evidence="1">The sequence shown here is derived from an EMBL/GenBank/DDBJ whole genome shotgun (WGS) entry which is preliminary data.</text>
</comment>
<protein>
    <submittedName>
        <fullName evidence="1">Uncharacterized protein</fullName>
    </submittedName>
</protein>
<evidence type="ECO:0000313" key="1">
    <source>
        <dbReference type="EMBL" id="KKM01252.1"/>
    </source>
</evidence>
<name>A0A0F9HDQ1_9ZZZZ</name>
<sequence length="42" mass="4595">MGIQAVKAIFGTTSRSGCCYYRLERLDGAVTLPRPAKGHDVR</sequence>
<dbReference type="EMBL" id="LAZR01017239">
    <property type="protein sequence ID" value="KKM01252.1"/>
    <property type="molecule type" value="Genomic_DNA"/>
</dbReference>
<organism evidence="1">
    <name type="scientific">marine sediment metagenome</name>
    <dbReference type="NCBI Taxonomy" id="412755"/>
    <lineage>
        <taxon>unclassified sequences</taxon>
        <taxon>metagenomes</taxon>
        <taxon>ecological metagenomes</taxon>
    </lineage>
</organism>
<gene>
    <name evidence="1" type="ORF">LCGC14_1796190</name>
</gene>
<feature type="non-terminal residue" evidence="1">
    <location>
        <position position="42"/>
    </location>
</feature>